<dbReference type="AlphaFoldDB" id="A0A101FYC4"/>
<gene>
    <name evidence="2" type="ORF">XD73_0515</name>
</gene>
<organism evidence="2 3">
    <name type="scientific">Anaerolinea thermophila</name>
    <dbReference type="NCBI Taxonomy" id="167964"/>
    <lineage>
        <taxon>Bacteria</taxon>
        <taxon>Bacillati</taxon>
        <taxon>Chloroflexota</taxon>
        <taxon>Anaerolineae</taxon>
        <taxon>Anaerolineales</taxon>
        <taxon>Anaerolineaceae</taxon>
        <taxon>Anaerolinea</taxon>
    </lineage>
</organism>
<dbReference type="InterPro" id="IPR029063">
    <property type="entry name" value="SAM-dependent_MTases_sf"/>
</dbReference>
<evidence type="ECO:0000313" key="2">
    <source>
        <dbReference type="EMBL" id="KUK46604.1"/>
    </source>
</evidence>
<dbReference type="GO" id="GO:0008757">
    <property type="term" value="F:S-adenosylmethionine-dependent methyltransferase activity"/>
    <property type="evidence" value="ECO:0007669"/>
    <property type="project" value="InterPro"/>
</dbReference>
<dbReference type="Proteomes" id="UP000064249">
    <property type="component" value="Unassembled WGS sequence"/>
</dbReference>
<dbReference type="SUPFAM" id="SSF53335">
    <property type="entry name" value="S-adenosyl-L-methionine-dependent methyltransferases"/>
    <property type="match status" value="1"/>
</dbReference>
<accession>A0A101FYC4</accession>
<name>A0A101FYC4_9CHLR</name>
<sequence length="269" mass="31278">MTEKNSADPKKDYLWENLRQLPYFRGFLRAVEGRFYEEIELIEPILDVGCGDGVFAAITFEKPLKIGFDPSLQMLGEAASNGAYGHVLCAGGGAIPFEDASYATVISNSVLEHIPMLDEVIEEVYRVLKPGGQFIFCVPNDNLLKNLSVSNFFDSIKLHGLANAYRSFFNTISRHHHADPFEVWEPRLRKHHFHIVHWWNYFSPDDLHTLEWGHYRGLHSLLNKKIFKKWVLFPYHGNFFIPERSLRKKYNQDPIHPEGSYTFYITRKE</sequence>
<comment type="caution">
    <text evidence="2">The sequence shown here is derived from an EMBL/GenBank/DDBJ whole genome shotgun (WGS) entry which is preliminary data.</text>
</comment>
<dbReference type="CDD" id="cd02440">
    <property type="entry name" value="AdoMet_MTases"/>
    <property type="match status" value="1"/>
</dbReference>
<dbReference type="PANTHER" id="PTHR43861">
    <property type="entry name" value="TRANS-ACONITATE 2-METHYLTRANSFERASE-RELATED"/>
    <property type="match status" value="1"/>
</dbReference>
<proteinExistence type="predicted"/>
<dbReference type="Gene3D" id="3.40.50.150">
    <property type="entry name" value="Vaccinia Virus protein VP39"/>
    <property type="match status" value="1"/>
</dbReference>
<reference evidence="2 3" key="1">
    <citation type="journal article" date="2015" name="MBio">
        <title>Genome-Resolved Metagenomic Analysis Reveals Roles for Candidate Phyla and Other Microbial Community Members in Biogeochemical Transformations in Oil Reservoirs.</title>
        <authorList>
            <person name="Hu P."/>
            <person name="Tom L."/>
            <person name="Singh A."/>
            <person name="Thomas B.C."/>
            <person name="Baker B.J."/>
            <person name="Piceno Y.M."/>
            <person name="Andersen G.L."/>
            <person name="Banfield J.F."/>
        </authorList>
    </citation>
    <scope>NUCLEOTIDE SEQUENCE [LARGE SCALE GENOMIC DNA]</scope>
    <source>
        <strain evidence="2">46_16</strain>
    </source>
</reference>
<evidence type="ECO:0000259" key="1">
    <source>
        <dbReference type="Pfam" id="PF08241"/>
    </source>
</evidence>
<dbReference type="EMBL" id="LGFU01000017">
    <property type="protein sequence ID" value="KUK46604.1"/>
    <property type="molecule type" value="Genomic_DNA"/>
</dbReference>
<feature type="domain" description="Methyltransferase type 11" evidence="1">
    <location>
        <begin position="46"/>
        <end position="136"/>
    </location>
</feature>
<dbReference type="InterPro" id="IPR013216">
    <property type="entry name" value="Methyltransf_11"/>
</dbReference>
<evidence type="ECO:0000313" key="3">
    <source>
        <dbReference type="Proteomes" id="UP000064249"/>
    </source>
</evidence>
<protein>
    <recommendedName>
        <fullName evidence="1">Methyltransferase type 11 domain-containing protein</fullName>
    </recommendedName>
</protein>
<dbReference type="Pfam" id="PF08241">
    <property type="entry name" value="Methyltransf_11"/>
    <property type="match status" value="1"/>
</dbReference>